<evidence type="ECO:0000256" key="1">
    <source>
        <dbReference type="ARBA" id="ARBA00005417"/>
    </source>
</evidence>
<dbReference type="OrthoDB" id="9778547at2"/>
<dbReference type="SMART" id="SM00382">
    <property type="entry name" value="AAA"/>
    <property type="match status" value="1"/>
</dbReference>
<proteinExistence type="inferred from homology"/>
<dbReference type="AlphaFoldDB" id="A0A6N8DU78"/>
<dbReference type="InterPro" id="IPR003439">
    <property type="entry name" value="ABC_transporter-like_ATP-bd"/>
</dbReference>
<dbReference type="RefSeq" id="WP_155448044.1">
    <property type="nucleotide sequence ID" value="NZ_JAOQNR010000033.1"/>
</dbReference>
<name>A0A6N8DU78_RHOAC</name>
<dbReference type="PANTHER" id="PTHR43038">
    <property type="entry name" value="ATP-BINDING CASSETTE, SUB-FAMILY H, MEMBER 1"/>
    <property type="match status" value="1"/>
</dbReference>
<dbReference type="InterPro" id="IPR003593">
    <property type="entry name" value="AAA+_ATPase"/>
</dbReference>
<evidence type="ECO:0000259" key="4">
    <source>
        <dbReference type="PROSITE" id="PS50893"/>
    </source>
</evidence>
<keyword evidence="3 5" id="KW-0067">ATP-binding</keyword>
<protein>
    <submittedName>
        <fullName evidence="5">ATP-binding cassette domain-containing protein</fullName>
    </submittedName>
</protein>
<sequence>MNVIDVANLTKRFGKTLVVDHIGLKVAAGQIVGFLGPNGSGKTTTFRMICGLLTPDEGEGAVLGYDVRRDSRRIKAEVGYMTQRFSFYEDLTIEENLLFVARLYDLEPRRRSVAATIEELGLGGRRHQLAGHLSGGWKQRLALAACVMHRPKLLLLDEPTAGVDPQARREFWDQIHALAGSGVTVLVSTHYMEEAERCHSIGYISRGKMLVTGTVEEVVRQSGLTTFIVHATATAELMSELRHLDGVSQVAPFGAAIHIVGVDAMRVTASLRAFAAERGLPLEPGRTSLEDVFIQLMNSGDAAPKRVA</sequence>
<dbReference type="GO" id="GO:0016887">
    <property type="term" value="F:ATP hydrolysis activity"/>
    <property type="evidence" value="ECO:0007669"/>
    <property type="project" value="InterPro"/>
</dbReference>
<dbReference type="EMBL" id="WNKS01000039">
    <property type="protein sequence ID" value="MTV33366.1"/>
    <property type="molecule type" value="Genomic_DNA"/>
</dbReference>
<dbReference type="CDD" id="cd03230">
    <property type="entry name" value="ABC_DR_subfamily_A"/>
    <property type="match status" value="1"/>
</dbReference>
<evidence type="ECO:0000256" key="2">
    <source>
        <dbReference type="ARBA" id="ARBA00022741"/>
    </source>
</evidence>
<dbReference type="GO" id="GO:0005524">
    <property type="term" value="F:ATP binding"/>
    <property type="evidence" value="ECO:0007669"/>
    <property type="project" value="UniProtKB-KW"/>
</dbReference>
<dbReference type="Gene3D" id="3.40.50.300">
    <property type="entry name" value="P-loop containing nucleotide triphosphate hydrolases"/>
    <property type="match status" value="1"/>
</dbReference>
<reference evidence="5 6" key="1">
    <citation type="submission" date="2019-11" db="EMBL/GenBank/DDBJ databases">
        <title>Whole-genome sequence of a Rhodoblastus acidophilus DSM 142.</title>
        <authorList>
            <person name="Kyndt J.A."/>
            <person name="Meyer T.E."/>
        </authorList>
    </citation>
    <scope>NUCLEOTIDE SEQUENCE [LARGE SCALE GENOMIC DNA]</scope>
    <source>
        <strain evidence="5 6">DSM 142</strain>
    </source>
</reference>
<gene>
    <name evidence="5" type="ORF">GJ654_20530</name>
</gene>
<accession>A0A6N8DU78</accession>
<evidence type="ECO:0000256" key="3">
    <source>
        <dbReference type="ARBA" id="ARBA00022840"/>
    </source>
</evidence>
<comment type="similarity">
    <text evidence="1">Belongs to the ABC transporter superfamily.</text>
</comment>
<dbReference type="SUPFAM" id="SSF52540">
    <property type="entry name" value="P-loop containing nucleoside triphosphate hydrolases"/>
    <property type="match status" value="1"/>
</dbReference>
<keyword evidence="2" id="KW-0547">Nucleotide-binding</keyword>
<dbReference type="InterPro" id="IPR017871">
    <property type="entry name" value="ABC_transporter-like_CS"/>
</dbReference>
<feature type="domain" description="ABC transporter" evidence="4">
    <location>
        <begin position="4"/>
        <end position="231"/>
    </location>
</feature>
<dbReference type="InterPro" id="IPR027417">
    <property type="entry name" value="P-loop_NTPase"/>
</dbReference>
<evidence type="ECO:0000313" key="6">
    <source>
        <dbReference type="Proteomes" id="UP000439113"/>
    </source>
</evidence>
<organism evidence="5 6">
    <name type="scientific">Rhodoblastus acidophilus</name>
    <name type="common">Rhodopseudomonas acidophila</name>
    <dbReference type="NCBI Taxonomy" id="1074"/>
    <lineage>
        <taxon>Bacteria</taxon>
        <taxon>Pseudomonadati</taxon>
        <taxon>Pseudomonadota</taxon>
        <taxon>Alphaproteobacteria</taxon>
        <taxon>Hyphomicrobiales</taxon>
        <taxon>Rhodoblastaceae</taxon>
        <taxon>Rhodoblastus</taxon>
    </lineage>
</organism>
<dbReference type="PANTHER" id="PTHR43038:SF3">
    <property type="entry name" value="ABC TRANSPORTER G FAMILY MEMBER 20 ISOFORM X1"/>
    <property type="match status" value="1"/>
</dbReference>
<dbReference type="Pfam" id="PF00005">
    <property type="entry name" value="ABC_tran"/>
    <property type="match status" value="1"/>
</dbReference>
<dbReference type="PROSITE" id="PS50893">
    <property type="entry name" value="ABC_TRANSPORTER_2"/>
    <property type="match status" value="1"/>
</dbReference>
<dbReference type="Proteomes" id="UP000439113">
    <property type="component" value="Unassembled WGS sequence"/>
</dbReference>
<comment type="caution">
    <text evidence="5">The sequence shown here is derived from an EMBL/GenBank/DDBJ whole genome shotgun (WGS) entry which is preliminary data.</text>
</comment>
<dbReference type="PROSITE" id="PS00211">
    <property type="entry name" value="ABC_TRANSPORTER_1"/>
    <property type="match status" value="1"/>
</dbReference>
<evidence type="ECO:0000313" key="5">
    <source>
        <dbReference type="EMBL" id="MTV33366.1"/>
    </source>
</evidence>